<name>A0A941FPT4_9BACI</name>
<dbReference type="InterPro" id="IPR012341">
    <property type="entry name" value="6hp_glycosidase-like_sf"/>
</dbReference>
<dbReference type="InterPro" id="IPR008928">
    <property type="entry name" value="6-hairpin_glycosidase_sf"/>
</dbReference>
<protein>
    <submittedName>
        <fullName evidence="1">Uncharacterized protein</fullName>
    </submittedName>
</protein>
<evidence type="ECO:0000313" key="2">
    <source>
        <dbReference type="Proteomes" id="UP000680045"/>
    </source>
</evidence>
<accession>A0A941FPT4</accession>
<dbReference type="SUPFAM" id="SSF48208">
    <property type="entry name" value="Six-hairpin glycosidases"/>
    <property type="match status" value="1"/>
</dbReference>
<gene>
    <name evidence="1" type="ORF">KEH51_02085</name>
</gene>
<proteinExistence type="predicted"/>
<dbReference type="Proteomes" id="UP000680045">
    <property type="component" value="Unassembled WGS sequence"/>
</dbReference>
<sequence length="116" mass="13260">MNDWIKAETDGNPENIQSGYTLSGKAVEEGNSTSFVAPFMVSAMVDSSNQQWINRLWNRTIQEQDDDDYFANTIKLQTMIVASQLVGAVIQWKKPIKDEKEFDEDDEGHAFLDVRR</sequence>
<organism evidence="1 2">
    <name type="scientific">Peribacillus frigoritolerans</name>
    <dbReference type="NCBI Taxonomy" id="450367"/>
    <lineage>
        <taxon>Bacteria</taxon>
        <taxon>Bacillati</taxon>
        <taxon>Bacillota</taxon>
        <taxon>Bacilli</taxon>
        <taxon>Bacillales</taxon>
        <taxon>Bacillaceae</taxon>
        <taxon>Peribacillus</taxon>
    </lineage>
</organism>
<evidence type="ECO:0000313" key="1">
    <source>
        <dbReference type="EMBL" id="MBR8643962.1"/>
    </source>
</evidence>
<dbReference type="GO" id="GO:0005975">
    <property type="term" value="P:carbohydrate metabolic process"/>
    <property type="evidence" value="ECO:0007669"/>
    <property type="project" value="InterPro"/>
</dbReference>
<dbReference type="Gene3D" id="1.50.10.10">
    <property type="match status" value="1"/>
</dbReference>
<comment type="caution">
    <text evidence="1">The sequence shown here is derived from an EMBL/GenBank/DDBJ whole genome shotgun (WGS) entry which is preliminary data.</text>
</comment>
<dbReference type="EMBL" id="JAGTPW010000002">
    <property type="protein sequence ID" value="MBR8643962.1"/>
    <property type="molecule type" value="Genomic_DNA"/>
</dbReference>
<dbReference type="AlphaFoldDB" id="A0A941FPT4"/>
<reference evidence="1" key="1">
    <citation type="submission" date="2021-04" db="EMBL/GenBank/DDBJ databases">
        <title>Whole genome sequencing of Enterococci isolates from hospitalized patients.</title>
        <authorList>
            <person name="Ogoti B.M."/>
            <person name="Onyambu F.G."/>
        </authorList>
    </citation>
    <scope>NUCLEOTIDE SEQUENCE</scope>
    <source>
        <strain evidence="1">242</strain>
    </source>
</reference>